<keyword evidence="3" id="KW-0677">Repeat</keyword>
<evidence type="ECO:0000256" key="2">
    <source>
        <dbReference type="ARBA" id="ARBA00022454"/>
    </source>
</evidence>
<dbReference type="Gene3D" id="1.20.920.10">
    <property type="entry name" value="Bromodomain-like"/>
    <property type="match status" value="1"/>
</dbReference>
<feature type="compositionally biased region" description="Pro residues" evidence="8">
    <location>
        <begin position="60"/>
        <end position="71"/>
    </location>
</feature>
<dbReference type="GO" id="GO:0005634">
    <property type="term" value="C:nucleus"/>
    <property type="evidence" value="ECO:0007669"/>
    <property type="project" value="TreeGrafter"/>
</dbReference>
<dbReference type="CDD" id="cd05497">
    <property type="entry name" value="Bromo_Brdt_I_like"/>
    <property type="match status" value="1"/>
</dbReference>
<evidence type="ECO:0000313" key="10">
    <source>
        <dbReference type="Ensembl" id="ENSSORP00005037472.1"/>
    </source>
</evidence>
<dbReference type="FunFam" id="1.20.920.10:FF:000002">
    <property type="entry name" value="Bromodomain-containing protein 4"/>
    <property type="match status" value="1"/>
</dbReference>
<comment type="subunit">
    <text evidence="6">Homodimer. Interacts with E2F1. Interacts with (acetylated) STAT3; promoting STAT3 recruitment to chromatin. Interacts with CTCF; promoting BRD2 recruitment to chromatin.</text>
</comment>
<sequence length="306" mass="34348">MIHSPVVIFSAVNTSAFVCSLVGLTSGGMDQHTSTGKRIRKPSLLYEDFESPSLPHSMPHGPPPPPQPPVKDPNRQGRMTNQLQYLQKTLMKSLWRHNFAWPFHEPVDAYRLNLPDYHKIIKQPMDMGTIKKRLENNFYRSASECIQDFNTMFTNCYIYNKPTDDIVLMAQSLEKIFLQKVAQMPQDEVELPPPTPRSKTNRGRGRKSSGQSSRAQQVPAVSQSAYSPSSSDTGESMLANSPQTVLTKSLPPANIMGLPPTQPTTKVCTIKQYFNIHHVIFPLNVSGFYDILSCLSRVLISGLKFL</sequence>
<evidence type="ECO:0000256" key="4">
    <source>
        <dbReference type="ARBA" id="ARBA00023117"/>
    </source>
</evidence>
<feature type="region of interest" description="Disordered" evidence="8">
    <location>
        <begin position="185"/>
        <end position="242"/>
    </location>
</feature>
<evidence type="ECO:0000313" key="11">
    <source>
        <dbReference type="Proteomes" id="UP000472271"/>
    </source>
</evidence>
<dbReference type="GO" id="GO:0000785">
    <property type="term" value="C:chromatin"/>
    <property type="evidence" value="ECO:0007669"/>
    <property type="project" value="TreeGrafter"/>
</dbReference>
<keyword evidence="2" id="KW-0158">Chromosome</keyword>
<feature type="compositionally biased region" description="Low complexity" evidence="8">
    <location>
        <begin position="208"/>
        <end position="231"/>
    </location>
</feature>
<dbReference type="Ensembl" id="ENSSORT00005038447.1">
    <property type="protein sequence ID" value="ENSSORP00005037472.1"/>
    <property type="gene ID" value="ENSSORG00005017587.1"/>
</dbReference>
<dbReference type="PROSITE" id="PS00633">
    <property type="entry name" value="BROMODOMAIN_1"/>
    <property type="match status" value="1"/>
</dbReference>
<feature type="domain" description="Bromo" evidence="9">
    <location>
        <begin position="95"/>
        <end position="167"/>
    </location>
</feature>
<keyword evidence="4 7" id="KW-0103">Bromodomain</keyword>
<dbReference type="InParanoid" id="A0A673BA40"/>
<evidence type="ECO:0000259" key="9">
    <source>
        <dbReference type="PROSITE" id="PS50014"/>
    </source>
</evidence>
<feature type="compositionally biased region" description="Polar residues" evidence="8">
    <location>
        <begin position="232"/>
        <end position="242"/>
    </location>
</feature>
<comment type="subcellular location">
    <subcellularLocation>
        <location evidence="1">Chromosome</location>
    </subcellularLocation>
</comment>
<dbReference type="SMART" id="SM00297">
    <property type="entry name" value="BROMO"/>
    <property type="match status" value="1"/>
</dbReference>
<evidence type="ECO:0000256" key="8">
    <source>
        <dbReference type="SAM" id="MobiDB-lite"/>
    </source>
</evidence>
<dbReference type="InterPro" id="IPR043508">
    <property type="entry name" value="Bromo_Brdt_I"/>
</dbReference>
<evidence type="ECO:0000256" key="6">
    <source>
        <dbReference type="ARBA" id="ARBA00046861"/>
    </source>
</evidence>
<reference evidence="10" key="3">
    <citation type="submission" date="2025-09" db="UniProtKB">
        <authorList>
            <consortium name="Ensembl"/>
        </authorList>
    </citation>
    <scope>IDENTIFICATION</scope>
</reference>
<dbReference type="InterPro" id="IPR001487">
    <property type="entry name" value="Bromodomain"/>
</dbReference>
<dbReference type="SUPFAM" id="SSF47370">
    <property type="entry name" value="Bromodomain"/>
    <property type="match status" value="1"/>
</dbReference>
<evidence type="ECO:0000256" key="3">
    <source>
        <dbReference type="ARBA" id="ARBA00022737"/>
    </source>
</evidence>
<reference evidence="10" key="2">
    <citation type="submission" date="2025-08" db="UniProtKB">
        <authorList>
            <consortium name="Ensembl"/>
        </authorList>
    </citation>
    <scope>IDENTIFICATION</scope>
</reference>
<evidence type="ECO:0000256" key="7">
    <source>
        <dbReference type="PROSITE-ProRule" id="PRU00035"/>
    </source>
</evidence>
<reference evidence="10" key="1">
    <citation type="submission" date="2019-06" db="EMBL/GenBank/DDBJ databases">
        <authorList>
            <consortium name="Wellcome Sanger Institute Data Sharing"/>
        </authorList>
    </citation>
    <scope>NUCLEOTIDE SEQUENCE [LARGE SCALE GENOMIC DNA]</scope>
</reference>
<evidence type="ECO:0000256" key="5">
    <source>
        <dbReference type="ARBA" id="ARBA00040998"/>
    </source>
</evidence>
<dbReference type="InterPro" id="IPR050935">
    <property type="entry name" value="Bromo_chromatin_reader"/>
</dbReference>
<protein>
    <recommendedName>
        <fullName evidence="5">Bromodomain-containing protein 2</fullName>
    </recommendedName>
</protein>
<dbReference type="GO" id="GO:0006355">
    <property type="term" value="P:regulation of DNA-templated transcription"/>
    <property type="evidence" value="ECO:0007669"/>
    <property type="project" value="TreeGrafter"/>
</dbReference>
<evidence type="ECO:0000256" key="1">
    <source>
        <dbReference type="ARBA" id="ARBA00004286"/>
    </source>
</evidence>
<name>A0A673BA40_9TELE</name>
<dbReference type="PRINTS" id="PR00503">
    <property type="entry name" value="BROMODOMAIN"/>
</dbReference>
<proteinExistence type="predicted"/>
<dbReference type="AlphaFoldDB" id="A0A673BA40"/>
<dbReference type="PANTHER" id="PTHR22880:SF240">
    <property type="entry name" value="BROMODOMAIN-CONTAINING PROTEIN 2"/>
    <property type="match status" value="1"/>
</dbReference>
<dbReference type="GO" id="GO:0006338">
    <property type="term" value="P:chromatin remodeling"/>
    <property type="evidence" value="ECO:0007669"/>
    <property type="project" value="TreeGrafter"/>
</dbReference>
<dbReference type="PROSITE" id="PS50014">
    <property type="entry name" value="BROMODOMAIN_2"/>
    <property type="match status" value="1"/>
</dbReference>
<dbReference type="PANTHER" id="PTHR22880">
    <property type="entry name" value="FALZ-RELATED BROMODOMAIN-CONTAINING PROTEINS"/>
    <property type="match status" value="1"/>
</dbReference>
<organism evidence="10 11">
    <name type="scientific">Sphaeramia orbicularis</name>
    <name type="common">orbiculate cardinalfish</name>
    <dbReference type="NCBI Taxonomy" id="375764"/>
    <lineage>
        <taxon>Eukaryota</taxon>
        <taxon>Metazoa</taxon>
        <taxon>Chordata</taxon>
        <taxon>Craniata</taxon>
        <taxon>Vertebrata</taxon>
        <taxon>Euteleostomi</taxon>
        <taxon>Actinopterygii</taxon>
        <taxon>Neopterygii</taxon>
        <taxon>Teleostei</taxon>
        <taxon>Neoteleostei</taxon>
        <taxon>Acanthomorphata</taxon>
        <taxon>Gobiaria</taxon>
        <taxon>Kurtiformes</taxon>
        <taxon>Apogonoidei</taxon>
        <taxon>Apogonidae</taxon>
        <taxon>Apogoninae</taxon>
        <taxon>Sphaeramia</taxon>
    </lineage>
</organism>
<dbReference type="Proteomes" id="UP000472271">
    <property type="component" value="Chromosome 16"/>
</dbReference>
<dbReference type="Pfam" id="PF00439">
    <property type="entry name" value="Bromodomain"/>
    <property type="match status" value="1"/>
</dbReference>
<dbReference type="InterPro" id="IPR036427">
    <property type="entry name" value="Bromodomain-like_sf"/>
</dbReference>
<feature type="region of interest" description="Disordered" evidence="8">
    <location>
        <begin position="51"/>
        <end position="76"/>
    </location>
</feature>
<keyword evidence="11" id="KW-1185">Reference proteome</keyword>
<accession>A0A673BA40</accession>
<dbReference type="InterPro" id="IPR018359">
    <property type="entry name" value="Bromodomain_CS"/>
</dbReference>